<proteinExistence type="predicted"/>
<feature type="domain" description="DUF4780" evidence="1">
    <location>
        <begin position="83"/>
        <end position="170"/>
    </location>
</feature>
<organism evidence="2 3">
    <name type="scientific">Ladona fulva</name>
    <name type="common">Scarce chaser dragonfly</name>
    <name type="synonym">Libellula fulva</name>
    <dbReference type="NCBI Taxonomy" id="123851"/>
    <lineage>
        <taxon>Eukaryota</taxon>
        <taxon>Metazoa</taxon>
        <taxon>Ecdysozoa</taxon>
        <taxon>Arthropoda</taxon>
        <taxon>Hexapoda</taxon>
        <taxon>Insecta</taxon>
        <taxon>Pterygota</taxon>
        <taxon>Palaeoptera</taxon>
        <taxon>Odonata</taxon>
        <taxon>Epiprocta</taxon>
        <taxon>Anisoptera</taxon>
        <taxon>Libelluloidea</taxon>
        <taxon>Libellulidae</taxon>
        <taxon>Ladona</taxon>
    </lineage>
</organism>
<evidence type="ECO:0000313" key="2">
    <source>
        <dbReference type="EMBL" id="KAG8238126.1"/>
    </source>
</evidence>
<accession>A0A8K0KMM6</accession>
<dbReference type="Gene3D" id="3.10.10.10">
    <property type="entry name" value="HIV Type 1 Reverse Transcriptase, subunit A, domain 1"/>
    <property type="match status" value="1"/>
</dbReference>
<keyword evidence="3" id="KW-1185">Reference proteome</keyword>
<dbReference type="Pfam" id="PF16012">
    <property type="entry name" value="DUF4780"/>
    <property type="match status" value="1"/>
</dbReference>
<comment type="caution">
    <text evidence="2">The sequence shown here is derived from an EMBL/GenBank/DDBJ whole genome shotgun (WGS) entry which is preliminary data.</text>
</comment>
<dbReference type="Proteomes" id="UP000792457">
    <property type="component" value="Unassembled WGS sequence"/>
</dbReference>
<sequence length="172" mass="19170">MPFHQHPYPIPRDYENEVHKQIEDMLKDGIIKKIESPYSSPLVVVKKQNGGSNILPKVQGDTPECSRSQVKKAKDNSYAEAAKGKKKMAIIPESYPEVVMTQEWHIEMEGKLEEPWGSTPEGQALPSFEGTRLINGALEVICEEDYSMAWLGQAVEKVGPLAGTIFKAVDTD</sequence>
<dbReference type="AlphaFoldDB" id="A0A8K0KMM6"/>
<dbReference type="EMBL" id="KZ309283">
    <property type="protein sequence ID" value="KAG8238126.1"/>
    <property type="molecule type" value="Genomic_DNA"/>
</dbReference>
<reference evidence="2" key="1">
    <citation type="submission" date="2013-04" db="EMBL/GenBank/DDBJ databases">
        <authorList>
            <person name="Qu J."/>
            <person name="Murali S.C."/>
            <person name="Bandaranaike D."/>
            <person name="Bellair M."/>
            <person name="Blankenburg K."/>
            <person name="Chao H."/>
            <person name="Dinh H."/>
            <person name="Doddapaneni H."/>
            <person name="Downs B."/>
            <person name="Dugan-Rocha S."/>
            <person name="Elkadiri S."/>
            <person name="Gnanaolivu R.D."/>
            <person name="Hernandez B."/>
            <person name="Javaid M."/>
            <person name="Jayaseelan J.C."/>
            <person name="Lee S."/>
            <person name="Li M."/>
            <person name="Ming W."/>
            <person name="Munidasa M."/>
            <person name="Muniz J."/>
            <person name="Nguyen L."/>
            <person name="Ongeri F."/>
            <person name="Osuji N."/>
            <person name="Pu L.-L."/>
            <person name="Puazo M."/>
            <person name="Qu C."/>
            <person name="Quiroz J."/>
            <person name="Raj R."/>
            <person name="Weissenberger G."/>
            <person name="Xin Y."/>
            <person name="Zou X."/>
            <person name="Han Y."/>
            <person name="Richards S."/>
            <person name="Worley K."/>
            <person name="Muzny D."/>
            <person name="Gibbs R."/>
        </authorList>
    </citation>
    <scope>NUCLEOTIDE SEQUENCE</scope>
    <source>
        <strain evidence="2">Sampled in the wild</strain>
    </source>
</reference>
<name>A0A8K0KMM6_LADFU</name>
<reference evidence="2" key="2">
    <citation type="submission" date="2017-10" db="EMBL/GenBank/DDBJ databases">
        <title>Ladona fulva Genome sequencing and assembly.</title>
        <authorList>
            <person name="Murali S."/>
            <person name="Richards S."/>
            <person name="Bandaranaike D."/>
            <person name="Bellair M."/>
            <person name="Blankenburg K."/>
            <person name="Chao H."/>
            <person name="Dinh H."/>
            <person name="Doddapaneni H."/>
            <person name="Dugan-Rocha S."/>
            <person name="Elkadiri S."/>
            <person name="Gnanaolivu R."/>
            <person name="Hernandez B."/>
            <person name="Skinner E."/>
            <person name="Javaid M."/>
            <person name="Lee S."/>
            <person name="Li M."/>
            <person name="Ming W."/>
            <person name="Munidasa M."/>
            <person name="Muniz J."/>
            <person name="Nguyen L."/>
            <person name="Hughes D."/>
            <person name="Osuji N."/>
            <person name="Pu L.-L."/>
            <person name="Puazo M."/>
            <person name="Qu C."/>
            <person name="Quiroz J."/>
            <person name="Raj R."/>
            <person name="Weissenberger G."/>
            <person name="Xin Y."/>
            <person name="Zou X."/>
            <person name="Han Y."/>
            <person name="Worley K."/>
            <person name="Muzny D."/>
            <person name="Gibbs R."/>
        </authorList>
    </citation>
    <scope>NUCLEOTIDE SEQUENCE</scope>
    <source>
        <strain evidence="2">Sampled in the wild</strain>
    </source>
</reference>
<dbReference type="OrthoDB" id="420169at2759"/>
<evidence type="ECO:0000313" key="3">
    <source>
        <dbReference type="Proteomes" id="UP000792457"/>
    </source>
</evidence>
<dbReference type="GO" id="GO:0071897">
    <property type="term" value="P:DNA biosynthetic process"/>
    <property type="evidence" value="ECO:0007669"/>
    <property type="project" value="UniProtKB-ARBA"/>
</dbReference>
<dbReference type="SUPFAM" id="SSF56672">
    <property type="entry name" value="DNA/RNA polymerases"/>
    <property type="match status" value="1"/>
</dbReference>
<gene>
    <name evidence="2" type="ORF">J437_LFUL012740</name>
</gene>
<protein>
    <recommendedName>
        <fullName evidence="1">DUF4780 domain-containing protein</fullName>
    </recommendedName>
</protein>
<evidence type="ECO:0000259" key="1">
    <source>
        <dbReference type="Pfam" id="PF16012"/>
    </source>
</evidence>
<dbReference type="InterPro" id="IPR043502">
    <property type="entry name" value="DNA/RNA_pol_sf"/>
</dbReference>
<dbReference type="InterPro" id="IPR031961">
    <property type="entry name" value="DUF4780"/>
</dbReference>